<sequence>MSLITDEIRKSASELYHGHEICSEKSKFLLKEVGLPNGLLPLDDMVECGYVKDTGFVWLISKKKTEYKFKKINKLVQYATEVTAYVEPNKIKKLTGVKAKELLMWITLSDIYVDVPSTGNIHFKTPAGLSRTFPIDAFLVEEKPSTTAAAGGDDVPAAEDETVVAKKAPEEINVVKEATSVEVKEV</sequence>
<name>A0ACC0ACX8_CATRO</name>
<protein>
    <submittedName>
        <fullName evidence="1">Uncharacterized protein</fullName>
    </submittedName>
</protein>
<evidence type="ECO:0000313" key="1">
    <source>
        <dbReference type="EMBL" id="KAI5658489.1"/>
    </source>
</evidence>
<dbReference type="Proteomes" id="UP001060085">
    <property type="component" value="Linkage Group LG06"/>
</dbReference>
<accession>A0ACC0ACX8</accession>
<evidence type="ECO:0000313" key="2">
    <source>
        <dbReference type="Proteomes" id="UP001060085"/>
    </source>
</evidence>
<comment type="caution">
    <text evidence="1">The sequence shown here is derived from an EMBL/GenBank/DDBJ whole genome shotgun (WGS) entry which is preliminary data.</text>
</comment>
<reference evidence="2" key="1">
    <citation type="journal article" date="2023" name="Nat. Plants">
        <title>Single-cell RNA sequencing provides a high-resolution roadmap for understanding the multicellular compartmentation of specialized metabolism.</title>
        <authorList>
            <person name="Sun S."/>
            <person name="Shen X."/>
            <person name="Li Y."/>
            <person name="Li Y."/>
            <person name="Wang S."/>
            <person name="Li R."/>
            <person name="Zhang H."/>
            <person name="Shen G."/>
            <person name="Guo B."/>
            <person name="Wei J."/>
            <person name="Xu J."/>
            <person name="St-Pierre B."/>
            <person name="Chen S."/>
            <person name="Sun C."/>
        </authorList>
    </citation>
    <scope>NUCLEOTIDE SEQUENCE [LARGE SCALE GENOMIC DNA]</scope>
</reference>
<keyword evidence="2" id="KW-1185">Reference proteome</keyword>
<proteinExistence type="predicted"/>
<gene>
    <name evidence="1" type="ORF">M9H77_27282</name>
</gene>
<organism evidence="1 2">
    <name type="scientific">Catharanthus roseus</name>
    <name type="common">Madagascar periwinkle</name>
    <name type="synonym">Vinca rosea</name>
    <dbReference type="NCBI Taxonomy" id="4058"/>
    <lineage>
        <taxon>Eukaryota</taxon>
        <taxon>Viridiplantae</taxon>
        <taxon>Streptophyta</taxon>
        <taxon>Embryophyta</taxon>
        <taxon>Tracheophyta</taxon>
        <taxon>Spermatophyta</taxon>
        <taxon>Magnoliopsida</taxon>
        <taxon>eudicotyledons</taxon>
        <taxon>Gunneridae</taxon>
        <taxon>Pentapetalae</taxon>
        <taxon>asterids</taxon>
        <taxon>lamiids</taxon>
        <taxon>Gentianales</taxon>
        <taxon>Apocynaceae</taxon>
        <taxon>Rauvolfioideae</taxon>
        <taxon>Vinceae</taxon>
        <taxon>Catharanthinae</taxon>
        <taxon>Catharanthus</taxon>
    </lineage>
</organism>
<dbReference type="EMBL" id="CM044706">
    <property type="protein sequence ID" value="KAI5658489.1"/>
    <property type="molecule type" value="Genomic_DNA"/>
</dbReference>